<dbReference type="PANTHER" id="PTHR32089:SF112">
    <property type="entry name" value="LYSOZYME-LIKE PROTEIN-RELATED"/>
    <property type="match status" value="1"/>
</dbReference>
<keyword evidence="2" id="KW-1003">Cell membrane</keyword>
<comment type="caution">
    <text evidence="10">The sequence shown here is derived from an EMBL/GenBank/DDBJ whole genome shotgun (WGS) entry which is preliminary data.</text>
</comment>
<feature type="coiled-coil region" evidence="6">
    <location>
        <begin position="173"/>
        <end position="207"/>
    </location>
</feature>
<dbReference type="STRING" id="1549748.WH95_06665"/>
<evidence type="ECO:0000256" key="7">
    <source>
        <dbReference type="SAM" id="Phobius"/>
    </source>
</evidence>
<protein>
    <recommendedName>
        <fullName evidence="12">Methyl-accepting transducer domain-containing protein</fullName>
    </recommendedName>
</protein>
<keyword evidence="2" id="KW-0997">Cell inner membrane</keyword>
<dbReference type="InterPro" id="IPR004089">
    <property type="entry name" value="MCPsignal_dom"/>
</dbReference>
<dbReference type="GO" id="GO:0004888">
    <property type="term" value="F:transmembrane signaling receptor activity"/>
    <property type="evidence" value="ECO:0007669"/>
    <property type="project" value="InterPro"/>
</dbReference>
<organism evidence="10 11">
    <name type="scientific">Kiloniella litopenaei</name>
    <dbReference type="NCBI Taxonomy" id="1549748"/>
    <lineage>
        <taxon>Bacteria</taxon>
        <taxon>Pseudomonadati</taxon>
        <taxon>Pseudomonadota</taxon>
        <taxon>Alphaproteobacteria</taxon>
        <taxon>Rhodospirillales</taxon>
        <taxon>Kiloniellaceae</taxon>
        <taxon>Kiloniella</taxon>
    </lineage>
</organism>
<evidence type="ECO:0000256" key="2">
    <source>
        <dbReference type="ARBA" id="ARBA00022519"/>
    </source>
</evidence>
<gene>
    <name evidence="10" type="ORF">WH95_06665</name>
</gene>
<feature type="domain" description="Methyl-accepting transducer" evidence="8">
    <location>
        <begin position="230"/>
        <end position="466"/>
    </location>
</feature>
<dbReference type="SMART" id="SM00283">
    <property type="entry name" value="MA"/>
    <property type="match status" value="1"/>
</dbReference>
<sequence>MNDLQTIRTRAAKMFILFIFAHIILTPVIAIILGVPFLDVTVMTVAVSLAVGLTWKFAGINSATTHYIIAVGLSLMPAIITYLFKGHPWQIDIHMYFFASLAMVTALCNWRAIIIAAATVAVHHLVLNFVMPMAIFPNGADLYRVVLHAVIVIAETVVLLWLAIKLEAAFSQAAAALSEATFAQKEIEKAREEQLLTEQTAKEKNNEARLQMANDFEASIGRIISSLSGSADGMRTVAQDMSSAATQSSSQTSVVASAAEEASTNVQSVAAATEELSASINEISSQVQRSADIANNAVEEASLTNDKIEGLALAADKIGEVVKLINDIAEQTNLLALNATIEAARAGEAGKGFAVVASEVKSLANQTAKATEDISSQINSIQSETKDAVSAIQSISGTIKSIHEVATAIASAVEEQGAATSEITMSVQQAASGTDQVTSNIIQVRETANATGSAAHQVQSSASSLAEEAGQLEKQVRDFIGQLRTTAS</sequence>
<dbReference type="AlphaFoldDB" id="A0A0M2RCU1"/>
<evidence type="ECO:0000256" key="1">
    <source>
        <dbReference type="ARBA" id="ARBA00004429"/>
    </source>
</evidence>
<dbReference type="RefSeq" id="WP_046504776.1">
    <property type="nucleotide sequence ID" value="NZ_LANI01000004.1"/>
</dbReference>
<evidence type="ECO:0000256" key="4">
    <source>
        <dbReference type="ARBA" id="ARBA00029447"/>
    </source>
</evidence>
<dbReference type="InterPro" id="IPR004090">
    <property type="entry name" value="Chemotax_Me-accpt_rcpt"/>
</dbReference>
<accession>A0A0M2RCU1</accession>
<feature type="transmembrane region" description="Helical" evidence="7">
    <location>
        <begin position="96"/>
        <end position="122"/>
    </location>
</feature>
<evidence type="ECO:0000256" key="3">
    <source>
        <dbReference type="ARBA" id="ARBA00023224"/>
    </source>
</evidence>
<keyword evidence="7" id="KW-0812">Transmembrane</keyword>
<evidence type="ECO:0000259" key="8">
    <source>
        <dbReference type="PROSITE" id="PS50111"/>
    </source>
</evidence>
<comment type="similarity">
    <text evidence="4">Belongs to the methyl-accepting chemotaxis (MCP) protein family.</text>
</comment>
<reference evidence="10 11" key="1">
    <citation type="submission" date="2015-03" db="EMBL/GenBank/DDBJ databases">
        <title>Genome sequence of Kiloniella sp. P1-1, isolated from the gut microflora of Pacific white shrimp, Penaeus vannamei.</title>
        <authorList>
            <person name="Shao Z."/>
            <person name="Wang L."/>
            <person name="Li X."/>
        </authorList>
    </citation>
    <scope>NUCLEOTIDE SEQUENCE [LARGE SCALE GENOMIC DNA]</scope>
    <source>
        <strain evidence="10 11">P1-1</strain>
    </source>
</reference>
<feature type="transmembrane region" description="Helical" evidence="7">
    <location>
        <begin position="64"/>
        <end position="84"/>
    </location>
</feature>
<evidence type="ECO:0000313" key="11">
    <source>
        <dbReference type="Proteomes" id="UP000034491"/>
    </source>
</evidence>
<keyword evidence="3 5" id="KW-0807">Transducer</keyword>
<dbReference type="SUPFAM" id="SSF58104">
    <property type="entry name" value="Methyl-accepting chemotaxis protein (MCP) signaling domain"/>
    <property type="match status" value="1"/>
</dbReference>
<proteinExistence type="inferred from homology"/>
<dbReference type="Pfam" id="PF00015">
    <property type="entry name" value="MCPsignal"/>
    <property type="match status" value="1"/>
</dbReference>
<keyword evidence="7" id="KW-1133">Transmembrane helix</keyword>
<dbReference type="PROSITE" id="PS50111">
    <property type="entry name" value="CHEMOTAXIS_TRANSDUC_2"/>
    <property type="match status" value="1"/>
</dbReference>
<dbReference type="PATRIC" id="fig|1549748.8.peg.3285"/>
<keyword evidence="6" id="KW-0175">Coiled coil</keyword>
<dbReference type="PANTHER" id="PTHR32089">
    <property type="entry name" value="METHYL-ACCEPTING CHEMOTAXIS PROTEIN MCPB"/>
    <property type="match status" value="1"/>
</dbReference>
<feature type="transmembrane region" description="Helical" evidence="7">
    <location>
        <begin position="40"/>
        <end position="58"/>
    </location>
</feature>
<evidence type="ECO:0000259" key="9">
    <source>
        <dbReference type="PROSITE" id="PS50192"/>
    </source>
</evidence>
<evidence type="ECO:0000313" key="10">
    <source>
        <dbReference type="EMBL" id="KKJ77388.1"/>
    </source>
</evidence>
<name>A0A0M2RCU1_9PROT</name>
<dbReference type="EMBL" id="LANI01000004">
    <property type="protein sequence ID" value="KKJ77388.1"/>
    <property type="molecule type" value="Genomic_DNA"/>
</dbReference>
<feature type="transmembrane region" description="Helical" evidence="7">
    <location>
        <begin position="12"/>
        <end position="33"/>
    </location>
</feature>
<keyword evidence="11" id="KW-1185">Reference proteome</keyword>
<feature type="transmembrane region" description="Helical" evidence="7">
    <location>
        <begin position="142"/>
        <end position="164"/>
    </location>
</feature>
<dbReference type="GO" id="GO:0006935">
    <property type="term" value="P:chemotaxis"/>
    <property type="evidence" value="ECO:0007669"/>
    <property type="project" value="InterPro"/>
</dbReference>
<dbReference type="InterPro" id="IPR000727">
    <property type="entry name" value="T_SNARE_dom"/>
</dbReference>
<dbReference type="PROSITE" id="PS50192">
    <property type="entry name" value="T_SNARE"/>
    <property type="match status" value="1"/>
</dbReference>
<comment type="subcellular location">
    <subcellularLocation>
        <location evidence="1">Cell inner membrane</location>
        <topology evidence="1">Multi-pass membrane protein</topology>
    </subcellularLocation>
</comment>
<evidence type="ECO:0008006" key="12">
    <source>
        <dbReference type="Google" id="ProtNLM"/>
    </source>
</evidence>
<evidence type="ECO:0000256" key="5">
    <source>
        <dbReference type="PROSITE-ProRule" id="PRU00284"/>
    </source>
</evidence>
<feature type="domain" description="T-SNARE coiled-coil homology" evidence="9">
    <location>
        <begin position="382"/>
        <end position="444"/>
    </location>
</feature>
<dbReference type="Proteomes" id="UP000034491">
    <property type="component" value="Unassembled WGS sequence"/>
</dbReference>
<dbReference type="GO" id="GO:0007165">
    <property type="term" value="P:signal transduction"/>
    <property type="evidence" value="ECO:0007669"/>
    <property type="project" value="UniProtKB-KW"/>
</dbReference>
<keyword evidence="7" id="KW-0472">Membrane</keyword>
<evidence type="ECO:0000256" key="6">
    <source>
        <dbReference type="SAM" id="Coils"/>
    </source>
</evidence>
<dbReference type="Gene3D" id="1.10.287.950">
    <property type="entry name" value="Methyl-accepting chemotaxis protein"/>
    <property type="match status" value="1"/>
</dbReference>
<dbReference type="GO" id="GO:0005886">
    <property type="term" value="C:plasma membrane"/>
    <property type="evidence" value="ECO:0007669"/>
    <property type="project" value="UniProtKB-SubCell"/>
</dbReference>
<dbReference type="PRINTS" id="PR00260">
    <property type="entry name" value="CHEMTRNSDUCR"/>
</dbReference>
<dbReference type="OrthoDB" id="354287at2"/>